<dbReference type="EMBL" id="JAVHJS010000015">
    <property type="protein sequence ID" value="KAK2834730.1"/>
    <property type="molecule type" value="Genomic_DNA"/>
</dbReference>
<name>A0AA88MEH6_TACVA</name>
<organism evidence="2 3">
    <name type="scientific">Tachysurus vachellii</name>
    <name type="common">Darkbarbel catfish</name>
    <name type="synonym">Pelteobagrus vachellii</name>
    <dbReference type="NCBI Taxonomy" id="175792"/>
    <lineage>
        <taxon>Eukaryota</taxon>
        <taxon>Metazoa</taxon>
        <taxon>Chordata</taxon>
        <taxon>Craniata</taxon>
        <taxon>Vertebrata</taxon>
        <taxon>Euteleostomi</taxon>
        <taxon>Actinopterygii</taxon>
        <taxon>Neopterygii</taxon>
        <taxon>Teleostei</taxon>
        <taxon>Ostariophysi</taxon>
        <taxon>Siluriformes</taxon>
        <taxon>Bagridae</taxon>
        <taxon>Tachysurus</taxon>
    </lineage>
</organism>
<evidence type="ECO:0000313" key="2">
    <source>
        <dbReference type="EMBL" id="KAK2834730.1"/>
    </source>
</evidence>
<gene>
    <name evidence="2" type="ORF">Q7C36_015431</name>
</gene>
<dbReference type="Proteomes" id="UP001187315">
    <property type="component" value="Unassembled WGS sequence"/>
</dbReference>
<comment type="caution">
    <text evidence="2">The sequence shown here is derived from an EMBL/GenBank/DDBJ whole genome shotgun (WGS) entry which is preliminary data.</text>
</comment>
<evidence type="ECO:0000313" key="3">
    <source>
        <dbReference type="Proteomes" id="UP001187315"/>
    </source>
</evidence>
<reference evidence="2" key="1">
    <citation type="submission" date="2023-08" db="EMBL/GenBank/DDBJ databases">
        <title>Pelteobagrus vachellii genome.</title>
        <authorList>
            <person name="Liu H."/>
        </authorList>
    </citation>
    <scope>NUCLEOTIDE SEQUENCE</scope>
    <source>
        <strain evidence="2">PRFRI_2022a</strain>
        <tissue evidence="2">Muscle</tissue>
    </source>
</reference>
<feature type="region of interest" description="Disordered" evidence="1">
    <location>
        <begin position="1"/>
        <end position="39"/>
    </location>
</feature>
<proteinExistence type="predicted"/>
<sequence length="86" mass="9605">MDGEGEIFAAKFNEENGAGFPQQSAEKKSRTPSGGGVNCPAGDTLGLWTRISEVWIQLGQKELQWRKAGGWKRLQQERYSFKGLME</sequence>
<accession>A0AA88MEH6</accession>
<protein>
    <submittedName>
        <fullName evidence="2">Uncharacterized protein</fullName>
    </submittedName>
</protein>
<dbReference type="AlphaFoldDB" id="A0AA88MEH6"/>
<evidence type="ECO:0000256" key="1">
    <source>
        <dbReference type="SAM" id="MobiDB-lite"/>
    </source>
</evidence>
<keyword evidence="3" id="KW-1185">Reference proteome</keyword>